<dbReference type="AlphaFoldDB" id="A0AAI9ZMS1"/>
<evidence type="ECO:0008006" key="4">
    <source>
        <dbReference type="Google" id="ProtNLM"/>
    </source>
</evidence>
<comment type="caution">
    <text evidence="2">The sequence shown here is derived from an EMBL/GenBank/DDBJ whole genome shotgun (WGS) entry which is preliminary data.</text>
</comment>
<gene>
    <name evidence="2" type="ORF">BDP81DRAFT_432149</name>
</gene>
<feature type="chain" id="PRO_5042520145" description="Secreted protein" evidence="1">
    <location>
        <begin position="25"/>
        <end position="89"/>
    </location>
</feature>
<keyword evidence="1" id="KW-0732">Signal</keyword>
<evidence type="ECO:0000313" key="3">
    <source>
        <dbReference type="Proteomes" id="UP001243989"/>
    </source>
</evidence>
<dbReference type="RefSeq" id="XP_060443479.1">
    <property type="nucleotide sequence ID" value="XM_060590746.1"/>
</dbReference>
<proteinExistence type="predicted"/>
<name>A0AAI9ZMS1_9PEZI</name>
<organism evidence="2 3">
    <name type="scientific">Colletotrichum phormii</name>
    <dbReference type="NCBI Taxonomy" id="359342"/>
    <lineage>
        <taxon>Eukaryota</taxon>
        <taxon>Fungi</taxon>
        <taxon>Dikarya</taxon>
        <taxon>Ascomycota</taxon>
        <taxon>Pezizomycotina</taxon>
        <taxon>Sordariomycetes</taxon>
        <taxon>Hypocreomycetidae</taxon>
        <taxon>Glomerellales</taxon>
        <taxon>Glomerellaceae</taxon>
        <taxon>Colletotrichum</taxon>
        <taxon>Colletotrichum acutatum species complex</taxon>
    </lineage>
</organism>
<evidence type="ECO:0000313" key="2">
    <source>
        <dbReference type="EMBL" id="KAK1634872.1"/>
    </source>
</evidence>
<dbReference type="GeneID" id="85475608"/>
<feature type="signal peptide" evidence="1">
    <location>
        <begin position="1"/>
        <end position="24"/>
    </location>
</feature>
<dbReference type="Proteomes" id="UP001243989">
    <property type="component" value="Unassembled WGS sequence"/>
</dbReference>
<keyword evidence="3" id="KW-1185">Reference proteome</keyword>
<evidence type="ECO:0000256" key="1">
    <source>
        <dbReference type="SAM" id="SignalP"/>
    </source>
</evidence>
<sequence>MLADKLSSVTLFCLISWFFSPVRDLDTVYNLGSLPCPCNFPPLRGGTLTVKRRLSKKCLIPILSTFPIPPKIRTQSIPITAGRVDVADW</sequence>
<reference evidence="2" key="1">
    <citation type="submission" date="2021-06" db="EMBL/GenBank/DDBJ databases">
        <title>Comparative genomics, transcriptomics and evolutionary studies reveal genomic signatures of adaptation to plant cell wall in hemibiotrophic fungi.</title>
        <authorList>
            <consortium name="DOE Joint Genome Institute"/>
            <person name="Baroncelli R."/>
            <person name="Diaz J.F."/>
            <person name="Benocci T."/>
            <person name="Peng M."/>
            <person name="Battaglia E."/>
            <person name="Haridas S."/>
            <person name="Andreopoulos W."/>
            <person name="Labutti K."/>
            <person name="Pangilinan J."/>
            <person name="Floch G.L."/>
            <person name="Makela M.R."/>
            <person name="Henrissat B."/>
            <person name="Grigoriev I.V."/>
            <person name="Crouch J.A."/>
            <person name="De Vries R.P."/>
            <person name="Sukno S.A."/>
            <person name="Thon M.R."/>
        </authorList>
    </citation>
    <scope>NUCLEOTIDE SEQUENCE</scope>
    <source>
        <strain evidence="2">CBS 102054</strain>
    </source>
</reference>
<dbReference type="EMBL" id="JAHMHQ010000014">
    <property type="protein sequence ID" value="KAK1634872.1"/>
    <property type="molecule type" value="Genomic_DNA"/>
</dbReference>
<protein>
    <recommendedName>
        <fullName evidence="4">Secreted protein</fullName>
    </recommendedName>
</protein>
<accession>A0AAI9ZMS1</accession>